<dbReference type="AlphaFoldDB" id="A0A2K8Z7Y2"/>
<protein>
    <submittedName>
        <fullName evidence="2">SAM-dependent methyltransferase</fullName>
    </submittedName>
</protein>
<evidence type="ECO:0000259" key="1">
    <source>
        <dbReference type="Pfam" id="PF08241"/>
    </source>
</evidence>
<dbReference type="GO" id="GO:0032259">
    <property type="term" value="P:methylation"/>
    <property type="evidence" value="ECO:0007669"/>
    <property type="project" value="UniProtKB-KW"/>
</dbReference>
<dbReference type="SUPFAM" id="SSF53335">
    <property type="entry name" value="S-adenosyl-L-methionine-dependent methyltransferases"/>
    <property type="match status" value="1"/>
</dbReference>
<reference evidence="2 3" key="1">
    <citation type="submission" date="2017-11" db="EMBL/GenBank/DDBJ databases">
        <title>Taxonomic description and genome sequences of Spirosoma HA7 sp. nov., isolated from pollen microhabitat of Corylus avellana.</title>
        <authorList>
            <person name="Ambika Manirajan B."/>
            <person name="Suarez C."/>
            <person name="Ratering S."/>
            <person name="Geissler-Plaum R."/>
            <person name="Cardinale M."/>
            <person name="Sylvia S."/>
        </authorList>
    </citation>
    <scope>NUCLEOTIDE SEQUENCE [LARGE SCALE GENOMIC DNA]</scope>
    <source>
        <strain evidence="2 3">HA7</strain>
    </source>
</reference>
<dbReference type="InterPro" id="IPR029063">
    <property type="entry name" value="SAM-dependent_MTases_sf"/>
</dbReference>
<keyword evidence="2" id="KW-0808">Transferase</keyword>
<dbReference type="CDD" id="cd02440">
    <property type="entry name" value="AdoMet_MTases"/>
    <property type="match status" value="1"/>
</dbReference>
<dbReference type="RefSeq" id="WP_100992515.1">
    <property type="nucleotide sequence ID" value="NZ_CP025096.1"/>
</dbReference>
<organism evidence="2 3">
    <name type="scientific">Spirosoma pollinicola</name>
    <dbReference type="NCBI Taxonomy" id="2057025"/>
    <lineage>
        <taxon>Bacteria</taxon>
        <taxon>Pseudomonadati</taxon>
        <taxon>Bacteroidota</taxon>
        <taxon>Cytophagia</taxon>
        <taxon>Cytophagales</taxon>
        <taxon>Cytophagaceae</taxon>
        <taxon>Spirosoma</taxon>
    </lineage>
</organism>
<accession>A0A2K8Z7Y2</accession>
<evidence type="ECO:0000313" key="3">
    <source>
        <dbReference type="Proteomes" id="UP000232883"/>
    </source>
</evidence>
<dbReference type="InterPro" id="IPR013216">
    <property type="entry name" value="Methyltransf_11"/>
</dbReference>
<keyword evidence="3" id="KW-1185">Reference proteome</keyword>
<dbReference type="EMBL" id="CP025096">
    <property type="protein sequence ID" value="AUD05964.1"/>
    <property type="molecule type" value="Genomic_DNA"/>
</dbReference>
<gene>
    <name evidence="2" type="ORF">CWM47_31435</name>
</gene>
<proteinExistence type="predicted"/>
<dbReference type="GO" id="GO:0008757">
    <property type="term" value="F:S-adenosylmethionine-dependent methyltransferase activity"/>
    <property type="evidence" value="ECO:0007669"/>
    <property type="project" value="InterPro"/>
</dbReference>
<dbReference type="Gene3D" id="3.40.50.150">
    <property type="entry name" value="Vaccinia Virus protein VP39"/>
    <property type="match status" value="1"/>
</dbReference>
<sequence>MAEIWEVNFKQKQAMWGFEPAHSAVLTNDFFLEKALKSILVPGIGYGRNAQIFLQNGMTVTGIEISPTAIEIGRKHYGTKMRIHQGSVTDMPFDTVVYDGVFCYGLIHLLGNDERAKLIRDCYNQLAKGGYMVFAAISKEAPTYGQGRFISKDYYEVFEGIKMFFYDDESIGEEFGEVGLFESIRINEQYPFYLIKCRKGTLVKHFVAPF</sequence>
<evidence type="ECO:0000313" key="2">
    <source>
        <dbReference type="EMBL" id="AUD05964.1"/>
    </source>
</evidence>
<dbReference type="Pfam" id="PF08241">
    <property type="entry name" value="Methyltransf_11"/>
    <property type="match status" value="1"/>
</dbReference>
<dbReference type="KEGG" id="spir:CWM47_31435"/>
<dbReference type="OrthoDB" id="703529at2"/>
<dbReference type="Proteomes" id="UP000232883">
    <property type="component" value="Chromosome"/>
</dbReference>
<keyword evidence="2" id="KW-0489">Methyltransferase</keyword>
<name>A0A2K8Z7Y2_9BACT</name>
<feature type="domain" description="Methyltransferase type 11" evidence="1">
    <location>
        <begin position="42"/>
        <end position="134"/>
    </location>
</feature>